<keyword evidence="2" id="KW-0732">Signal</keyword>
<dbReference type="PROSITE" id="PS51175">
    <property type="entry name" value="CBM6"/>
    <property type="match status" value="1"/>
</dbReference>
<dbReference type="Pfam" id="PF01915">
    <property type="entry name" value="Glyco_hydro_3_C"/>
    <property type="match status" value="1"/>
</dbReference>
<evidence type="ECO:0000259" key="4">
    <source>
        <dbReference type="PROSITE" id="PS51175"/>
    </source>
</evidence>
<dbReference type="CDD" id="cd23343">
    <property type="entry name" value="beta-trefoil_FSCN_BglX-like"/>
    <property type="match status" value="1"/>
</dbReference>
<dbReference type="PANTHER" id="PTHR42721">
    <property type="entry name" value="SUGAR HYDROLASE-RELATED"/>
    <property type="match status" value="1"/>
</dbReference>
<dbReference type="PRINTS" id="PR00133">
    <property type="entry name" value="GLHYDRLASE3"/>
</dbReference>
<dbReference type="EMBL" id="JBHUIK010000003">
    <property type="protein sequence ID" value="MFD2214791.1"/>
    <property type="molecule type" value="Genomic_DNA"/>
</dbReference>
<comment type="caution">
    <text evidence="5">The sequence shown here is derived from an EMBL/GenBank/DDBJ whole genome shotgun (WGS) entry which is preliminary data.</text>
</comment>
<dbReference type="InterPro" id="IPR002772">
    <property type="entry name" value="Glyco_hydro_3_C"/>
</dbReference>
<name>A0ABW5C125_9BACI</name>
<dbReference type="InterPro" id="IPR008979">
    <property type="entry name" value="Galactose-bd-like_sf"/>
</dbReference>
<dbReference type="InterPro" id="IPR001764">
    <property type="entry name" value="Glyco_hydro_3_N"/>
</dbReference>
<dbReference type="CDD" id="cd04084">
    <property type="entry name" value="CBM6_xylanase-like"/>
    <property type="match status" value="1"/>
</dbReference>
<dbReference type="Proteomes" id="UP001597318">
    <property type="component" value="Unassembled WGS sequence"/>
</dbReference>
<dbReference type="InterPro" id="IPR036962">
    <property type="entry name" value="Glyco_hydro_3_N_sf"/>
</dbReference>
<protein>
    <submittedName>
        <fullName evidence="5">Glycoside hydrolase family 3 C-terminal domain-containing protein</fullName>
    </submittedName>
</protein>
<dbReference type="GO" id="GO:0016787">
    <property type="term" value="F:hydrolase activity"/>
    <property type="evidence" value="ECO:0007669"/>
    <property type="project" value="UniProtKB-KW"/>
</dbReference>
<keyword evidence="3 5" id="KW-0378">Hydrolase</keyword>
<dbReference type="Pfam" id="PF00933">
    <property type="entry name" value="Glyco_hydro_3"/>
    <property type="match status" value="1"/>
</dbReference>
<dbReference type="InterPro" id="IPR026891">
    <property type="entry name" value="Fn3-like"/>
</dbReference>
<dbReference type="SUPFAM" id="SSF52279">
    <property type="entry name" value="Beta-D-glucan exohydrolase, C-terminal domain"/>
    <property type="match status" value="1"/>
</dbReference>
<dbReference type="InterPro" id="IPR017853">
    <property type="entry name" value="GH"/>
</dbReference>
<evidence type="ECO:0000256" key="3">
    <source>
        <dbReference type="ARBA" id="ARBA00022801"/>
    </source>
</evidence>
<dbReference type="Gene3D" id="3.40.50.1700">
    <property type="entry name" value="Glycoside hydrolase family 3 C-terminal domain"/>
    <property type="match status" value="1"/>
</dbReference>
<dbReference type="InterPro" id="IPR013783">
    <property type="entry name" value="Ig-like_fold"/>
</dbReference>
<dbReference type="PANTHER" id="PTHR42721:SF3">
    <property type="entry name" value="BETA-D-XYLOSIDASE 5-RELATED"/>
    <property type="match status" value="1"/>
</dbReference>
<comment type="similarity">
    <text evidence="1">Belongs to the glycosyl hydrolase 3 family.</text>
</comment>
<dbReference type="Pfam" id="PF03422">
    <property type="entry name" value="CBM_6"/>
    <property type="match status" value="1"/>
</dbReference>
<dbReference type="InterPro" id="IPR006584">
    <property type="entry name" value="Cellulose-bd_IV"/>
</dbReference>
<feature type="domain" description="CBM6" evidence="4">
    <location>
        <begin position="826"/>
        <end position="946"/>
    </location>
</feature>
<keyword evidence="6" id="KW-1185">Reference proteome</keyword>
<dbReference type="Gene3D" id="3.20.20.300">
    <property type="entry name" value="Glycoside hydrolase, family 3, N-terminal domain"/>
    <property type="match status" value="1"/>
</dbReference>
<dbReference type="RefSeq" id="WP_379052136.1">
    <property type="nucleotide sequence ID" value="NZ_JBHUIK010000003.1"/>
</dbReference>
<dbReference type="Gene3D" id="2.60.40.10">
    <property type="entry name" value="Immunoglobulins"/>
    <property type="match status" value="1"/>
</dbReference>
<evidence type="ECO:0000313" key="6">
    <source>
        <dbReference type="Proteomes" id="UP001597318"/>
    </source>
</evidence>
<evidence type="ECO:0000256" key="2">
    <source>
        <dbReference type="ARBA" id="ARBA00022729"/>
    </source>
</evidence>
<accession>A0ABW5C125</accession>
<dbReference type="InterPro" id="IPR005084">
    <property type="entry name" value="CBM6"/>
</dbReference>
<gene>
    <name evidence="5" type="ORF">ACFSKK_13965</name>
</gene>
<sequence>MEKTVEKKSYEFPFQNPDLPLETRVNDLISRFTLEEKVNLMCQYQPAIERLGIHAHKQGTEAAHGMAWLGKATTFPQTIGLACTWNQSLLKEVGDVISTEARAFYKKNPEVNGLTLWAPTVDMERDPRWGRTEEAYGEDPYLTGKLTSSLVKGIQGDHPFFFKAVATLKHFLANNNEIDRGSCSASIDPRNMHEYYLKAFEAPFKEGGAYSMMTAYNSINGTPAILHPYVKEIVKEQWGMNGFVVSDAADLLGVVRDHGYYDHHAQSVAEAIKNGIDSMTDDFDETTKAIFEALEKKLVNEHDLDVALRNTFRVRFRLGEFDPAENNPYSAISQSVICDQKHAEVSAQAAKESIVLLKNEHNMLPLNKEKINKVSVIGPLGNIVYRDWYSGDFPYTITPYEGIKNKIEGKQVTFHSGNDKIVLKNGGEFVGLGADENSPLIANRKNKEEAAKFELSDWGWGSYTARSLDNGKYVTSADDQNIAASADEIYGWFVKEVLHLQPESQNEFKLSTWNNQAVVLDEEKKLKVSEGTDAAHSSVLEKEIIENGMEEAIKAAKESDVAIVFVGNNPVVNGKEENDRPDITLAEAQEKLIQEVYKVNRNTVVVVIGSYPFAINWVEKHIPAVLYTSHGGQELGNAISDVLFGDYNPAGRLNMTWYRSVDQLPDLLDYDIIKGKRTYMYFDENELYPFGHGKSYSQFEYSDFKFSEREINEHGEVTVTVKVKNTSTLSGDEVVQLYFRSLHSRFQRPLKQLIGFERIFIEAGKTKDIELKVKASDLAVWDVTRDKHCVETGEYEFMIGRSSADISLQEKLKVNGEVIPSRNLYINTRAENYDDYQDVIINECKEGGHSVQTKLGSWMMFSDVDFSKGIQSIEARVSNISETTQIDIHLEHPQGEKIGQLLVHNTGGIQNWQTVTGAVSIKETTEHTKIYFVCKGEVFLSYFRFIS</sequence>
<dbReference type="SMART" id="SM01217">
    <property type="entry name" value="Fn3_like"/>
    <property type="match status" value="1"/>
</dbReference>
<organism evidence="5 6">
    <name type="scientific">Metabacillus endolithicus</name>
    <dbReference type="NCBI Taxonomy" id="1535204"/>
    <lineage>
        <taxon>Bacteria</taxon>
        <taxon>Bacillati</taxon>
        <taxon>Bacillota</taxon>
        <taxon>Bacilli</taxon>
        <taxon>Bacillales</taxon>
        <taxon>Bacillaceae</taxon>
        <taxon>Metabacillus</taxon>
    </lineage>
</organism>
<dbReference type="SUPFAM" id="SSF49785">
    <property type="entry name" value="Galactose-binding domain-like"/>
    <property type="match status" value="1"/>
</dbReference>
<dbReference type="SMART" id="SM00606">
    <property type="entry name" value="CBD_IV"/>
    <property type="match status" value="1"/>
</dbReference>
<evidence type="ECO:0000256" key="1">
    <source>
        <dbReference type="ARBA" id="ARBA00005336"/>
    </source>
</evidence>
<dbReference type="Gene3D" id="2.60.120.380">
    <property type="match status" value="1"/>
</dbReference>
<dbReference type="InterPro" id="IPR036881">
    <property type="entry name" value="Glyco_hydro_3_C_sf"/>
</dbReference>
<dbReference type="Pfam" id="PF14310">
    <property type="entry name" value="Fn3-like"/>
    <property type="match status" value="1"/>
</dbReference>
<dbReference type="Gene3D" id="2.60.120.260">
    <property type="entry name" value="Galactose-binding domain-like"/>
    <property type="match status" value="1"/>
</dbReference>
<evidence type="ECO:0000313" key="5">
    <source>
        <dbReference type="EMBL" id="MFD2214791.1"/>
    </source>
</evidence>
<dbReference type="InterPro" id="IPR044993">
    <property type="entry name" value="BXL"/>
</dbReference>
<proteinExistence type="inferred from homology"/>
<dbReference type="SUPFAM" id="SSF51445">
    <property type="entry name" value="(Trans)glycosidases"/>
    <property type="match status" value="1"/>
</dbReference>
<reference evidence="6" key="1">
    <citation type="journal article" date="2019" name="Int. J. Syst. Evol. Microbiol.">
        <title>The Global Catalogue of Microorganisms (GCM) 10K type strain sequencing project: providing services to taxonomists for standard genome sequencing and annotation.</title>
        <authorList>
            <consortium name="The Broad Institute Genomics Platform"/>
            <consortium name="The Broad Institute Genome Sequencing Center for Infectious Disease"/>
            <person name="Wu L."/>
            <person name="Ma J."/>
        </authorList>
    </citation>
    <scope>NUCLEOTIDE SEQUENCE [LARGE SCALE GENOMIC DNA]</scope>
    <source>
        <strain evidence="6">CGMCC 1.15474</strain>
    </source>
</reference>